<keyword evidence="1 2" id="KW-0597">Phosphoprotein</keyword>
<comment type="caution">
    <text evidence="5">The sequence shown here is derived from an EMBL/GenBank/DDBJ whole genome shotgun (WGS) entry which is preliminary data.</text>
</comment>
<reference evidence="5 6" key="1">
    <citation type="submission" date="2019-02" db="EMBL/GenBank/DDBJ databases">
        <title>Kribbella capetownensis sp. nov. and Kribbella speibonae sp. nov., isolated from soil.</title>
        <authorList>
            <person name="Curtis S.M."/>
            <person name="Norton I."/>
            <person name="Everest G.J."/>
            <person name="Meyers P.R."/>
        </authorList>
    </citation>
    <scope>NUCLEOTIDE SEQUENCE [LARGE SCALE GENOMIC DNA]</scope>
    <source>
        <strain evidence="5 6">KCTC 29219</strain>
    </source>
</reference>
<evidence type="ECO:0000313" key="6">
    <source>
        <dbReference type="Proteomes" id="UP000292346"/>
    </source>
</evidence>
<dbReference type="InterPro" id="IPR011006">
    <property type="entry name" value="CheY-like_superfamily"/>
</dbReference>
<dbReference type="PANTHER" id="PTHR44591:SF23">
    <property type="entry name" value="CHEY SUBFAMILY"/>
    <property type="match status" value="1"/>
</dbReference>
<sequence>MPDRPVYSIGAIVRMLGIPAATLRTWEDRYGVVVPERSPGGHRLYSRLQVEQLRFVGDRLSDGMAASDAYRLLQGRLASGVPLERAKVPGGDGLLVMLAEQDPFAADFSDYFLRTEGYGVTVVSTAEQALAEAVRKVPDLVLIDLLISGAQGLRLCAQLRQQFDAPVLAISTLDLRDAALEAGAAAFLRKPLEPLRLVSVVRDLLGQSAYLRSGSTSDSSP</sequence>
<dbReference type="PROSITE" id="PS50937">
    <property type="entry name" value="HTH_MERR_2"/>
    <property type="match status" value="1"/>
</dbReference>
<feature type="modified residue" description="4-aspartylphosphate" evidence="2">
    <location>
        <position position="144"/>
    </location>
</feature>
<dbReference type="GO" id="GO:0000160">
    <property type="term" value="P:phosphorelay signal transduction system"/>
    <property type="evidence" value="ECO:0007669"/>
    <property type="project" value="InterPro"/>
</dbReference>
<keyword evidence="6" id="KW-1185">Reference proteome</keyword>
<dbReference type="PANTHER" id="PTHR44591">
    <property type="entry name" value="STRESS RESPONSE REGULATOR PROTEIN 1"/>
    <property type="match status" value="1"/>
</dbReference>
<dbReference type="SUPFAM" id="SSF46955">
    <property type="entry name" value="Putative DNA-binding domain"/>
    <property type="match status" value="1"/>
</dbReference>
<dbReference type="Gene3D" id="3.40.50.2300">
    <property type="match status" value="1"/>
</dbReference>
<dbReference type="InterPro" id="IPR000551">
    <property type="entry name" value="MerR-type_HTH_dom"/>
</dbReference>
<dbReference type="SUPFAM" id="SSF52172">
    <property type="entry name" value="CheY-like"/>
    <property type="match status" value="1"/>
</dbReference>
<proteinExistence type="predicted"/>
<dbReference type="Pfam" id="PF00072">
    <property type="entry name" value="Response_reg"/>
    <property type="match status" value="1"/>
</dbReference>
<dbReference type="InterPro" id="IPR001789">
    <property type="entry name" value="Sig_transdc_resp-reg_receiver"/>
</dbReference>
<dbReference type="InterPro" id="IPR009061">
    <property type="entry name" value="DNA-bd_dom_put_sf"/>
</dbReference>
<dbReference type="GO" id="GO:0006355">
    <property type="term" value="P:regulation of DNA-templated transcription"/>
    <property type="evidence" value="ECO:0007669"/>
    <property type="project" value="InterPro"/>
</dbReference>
<name>A0A4R0HBP1_9ACTN</name>
<dbReference type="Proteomes" id="UP000292346">
    <property type="component" value="Unassembled WGS sequence"/>
</dbReference>
<dbReference type="SMART" id="SM00422">
    <property type="entry name" value="HTH_MERR"/>
    <property type="match status" value="1"/>
</dbReference>
<accession>A0A4R0HBP1</accession>
<evidence type="ECO:0000256" key="2">
    <source>
        <dbReference type="PROSITE-ProRule" id="PRU00169"/>
    </source>
</evidence>
<evidence type="ECO:0000313" key="5">
    <source>
        <dbReference type="EMBL" id="TCC08417.1"/>
    </source>
</evidence>
<dbReference type="EMBL" id="SJJZ01000002">
    <property type="protein sequence ID" value="TCC08417.1"/>
    <property type="molecule type" value="Genomic_DNA"/>
</dbReference>
<dbReference type="Pfam" id="PF13411">
    <property type="entry name" value="MerR_1"/>
    <property type="match status" value="1"/>
</dbReference>
<dbReference type="PROSITE" id="PS50110">
    <property type="entry name" value="RESPONSE_REGULATORY"/>
    <property type="match status" value="1"/>
</dbReference>
<evidence type="ECO:0000256" key="1">
    <source>
        <dbReference type="ARBA" id="ARBA00022553"/>
    </source>
</evidence>
<dbReference type="Gene3D" id="1.10.1660.10">
    <property type="match status" value="1"/>
</dbReference>
<dbReference type="RefSeq" id="WP_131339828.1">
    <property type="nucleotide sequence ID" value="NZ_SJJZ01000002.1"/>
</dbReference>
<dbReference type="CDD" id="cd01104">
    <property type="entry name" value="HTH_MlrA-CarA"/>
    <property type="match status" value="1"/>
</dbReference>
<dbReference type="AlphaFoldDB" id="A0A4R0HBP1"/>
<evidence type="ECO:0000259" key="3">
    <source>
        <dbReference type="PROSITE" id="PS50110"/>
    </source>
</evidence>
<feature type="domain" description="Response regulatory" evidence="3">
    <location>
        <begin position="95"/>
        <end position="205"/>
    </location>
</feature>
<dbReference type="InterPro" id="IPR050595">
    <property type="entry name" value="Bact_response_regulator"/>
</dbReference>
<dbReference type="OrthoDB" id="9800334at2"/>
<organism evidence="5 6">
    <name type="scientific">Kribbella soli</name>
    <dbReference type="NCBI Taxonomy" id="1124743"/>
    <lineage>
        <taxon>Bacteria</taxon>
        <taxon>Bacillati</taxon>
        <taxon>Actinomycetota</taxon>
        <taxon>Actinomycetes</taxon>
        <taxon>Propionibacteriales</taxon>
        <taxon>Kribbellaceae</taxon>
        <taxon>Kribbella</taxon>
    </lineage>
</organism>
<gene>
    <name evidence="5" type="ORF">E0H45_21265</name>
</gene>
<dbReference type="GO" id="GO:0003677">
    <property type="term" value="F:DNA binding"/>
    <property type="evidence" value="ECO:0007669"/>
    <property type="project" value="InterPro"/>
</dbReference>
<feature type="domain" description="HTH merR-type" evidence="4">
    <location>
        <begin position="6"/>
        <end position="75"/>
    </location>
</feature>
<protein>
    <submittedName>
        <fullName evidence="5">Response regulator</fullName>
    </submittedName>
</protein>
<evidence type="ECO:0000259" key="4">
    <source>
        <dbReference type="PROSITE" id="PS50937"/>
    </source>
</evidence>
<dbReference type="SMART" id="SM00448">
    <property type="entry name" value="REC"/>
    <property type="match status" value="1"/>
</dbReference>